<feature type="transmembrane region" description="Helical" evidence="1">
    <location>
        <begin position="48"/>
        <end position="73"/>
    </location>
</feature>
<dbReference type="Proteomes" id="UP001165586">
    <property type="component" value="Unassembled WGS sequence"/>
</dbReference>
<comment type="caution">
    <text evidence="2">The sequence shown here is derived from an EMBL/GenBank/DDBJ whole genome shotgun (WGS) entry which is preliminary data.</text>
</comment>
<keyword evidence="1" id="KW-0812">Transmembrane</keyword>
<proteinExistence type="predicted"/>
<evidence type="ECO:0000256" key="1">
    <source>
        <dbReference type="SAM" id="Phobius"/>
    </source>
</evidence>
<accession>A0ABT2H6W5</accession>
<dbReference type="RefSeq" id="WP_259540645.1">
    <property type="nucleotide sequence ID" value="NZ_JANLCJ010000008.1"/>
</dbReference>
<protein>
    <recommendedName>
        <fullName evidence="4">DUF5134 domain-containing protein</fullName>
    </recommendedName>
</protein>
<organism evidence="2 3">
    <name type="scientific">Herbiconiux daphne</name>
    <dbReference type="NCBI Taxonomy" id="2970914"/>
    <lineage>
        <taxon>Bacteria</taxon>
        <taxon>Bacillati</taxon>
        <taxon>Actinomycetota</taxon>
        <taxon>Actinomycetes</taxon>
        <taxon>Micrococcales</taxon>
        <taxon>Microbacteriaceae</taxon>
        <taxon>Herbiconiux</taxon>
    </lineage>
</organism>
<reference evidence="2" key="1">
    <citation type="submission" date="2022-08" db="EMBL/GenBank/DDBJ databases">
        <authorList>
            <person name="Deng Y."/>
            <person name="Han X.-F."/>
            <person name="Zhang Y.-Q."/>
        </authorList>
    </citation>
    <scope>NUCLEOTIDE SEQUENCE</scope>
    <source>
        <strain evidence="2">CPCC 203386</strain>
    </source>
</reference>
<evidence type="ECO:0008006" key="4">
    <source>
        <dbReference type="Google" id="ProtNLM"/>
    </source>
</evidence>
<dbReference type="EMBL" id="JANLCJ010000008">
    <property type="protein sequence ID" value="MCS5735682.1"/>
    <property type="molecule type" value="Genomic_DNA"/>
</dbReference>
<keyword evidence="1" id="KW-0472">Membrane</keyword>
<keyword evidence="3" id="KW-1185">Reference proteome</keyword>
<evidence type="ECO:0000313" key="3">
    <source>
        <dbReference type="Proteomes" id="UP001165586"/>
    </source>
</evidence>
<evidence type="ECO:0000313" key="2">
    <source>
        <dbReference type="EMBL" id="MCS5735682.1"/>
    </source>
</evidence>
<name>A0ABT2H6W5_9MICO</name>
<feature type="transmembrane region" description="Helical" evidence="1">
    <location>
        <begin position="85"/>
        <end position="104"/>
    </location>
</feature>
<keyword evidence="1" id="KW-1133">Transmembrane helix</keyword>
<gene>
    <name evidence="2" type="ORF">N1032_18235</name>
</gene>
<feature type="transmembrane region" description="Helical" evidence="1">
    <location>
        <begin position="124"/>
        <end position="147"/>
    </location>
</feature>
<sequence>MTTSAFLSAAALLPALVNIGQAIAHPSRRRVTMFVASVLTFAAMLDHTASVIGLPGVVWTCALVINALVVAWAMRLRSLRPKSHGPSQGLGLPLSLIATAALMLNHPGLGAALPSGEHGSHSAALGLGLLSTALAFGAIAVCLSTCVTQVRSGCTRAAAFDSAAMATMLGLMTLGDVTA</sequence>